<keyword evidence="1" id="KW-0472">Membrane</keyword>
<reference evidence="2" key="1">
    <citation type="submission" date="2018-06" db="EMBL/GenBank/DDBJ databases">
        <authorList>
            <person name="Zhirakovskaya E."/>
        </authorList>
    </citation>
    <scope>NUCLEOTIDE SEQUENCE</scope>
</reference>
<feature type="transmembrane region" description="Helical" evidence="1">
    <location>
        <begin position="54"/>
        <end position="76"/>
    </location>
</feature>
<feature type="transmembrane region" description="Helical" evidence="1">
    <location>
        <begin position="102"/>
        <end position="123"/>
    </location>
</feature>
<name>A0A3B0SAV7_9ZZZZ</name>
<keyword evidence="1" id="KW-0812">Transmembrane</keyword>
<dbReference type="InterPro" id="IPR021354">
    <property type="entry name" value="DUF2975"/>
</dbReference>
<keyword evidence="1" id="KW-1133">Transmembrane helix</keyword>
<proteinExistence type="predicted"/>
<dbReference type="EMBL" id="UOED01000074">
    <property type="protein sequence ID" value="VAV92225.1"/>
    <property type="molecule type" value="Genomic_DNA"/>
</dbReference>
<feature type="transmembrane region" description="Helical" evidence="1">
    <location>
        <begin position="135"/>
        <end position="157"/>
    </location>
</feature>
<protein>
    <recommendedName>
        <fullName evidence="3">DUF2975 domain-containing protein</fullName>
    </recommendedName>
</protein>
<organism evidence="2">
    <name type="scientific">hydrothermal vent metagenome</name>
    <dbReference type="NCBI Taxonomy" id="652676"/>
    <lineage>
        <taxon>unclassified sequences</taxon>
        <taxon>metagenomes</taxon>
        <taxon>ecological metagenomes</taxon>
    </lineage>
</organism>
<sequence length="174" mass="19575">MEKQNRIQILSKAIARITTGLLIILPVASFMIWAKLDWLSAMFRQGYDVSTFNIKTQAFGALFSLLPLSIWMYGLYNIRNLFINYAKGRVFLAENARYIKHFAWMSILGGGLAPVFGGVYSVILSMNHPIGERMLTISLGTTEIQTLLLGLVFVVIAHVMEDAHSLSEENNQFV</sequence>
<evidence type="ECO:0008006" key="3">
    <source>
        <dbReference type="Google" id="ProtNLM"/>
    </source>
</evidence>
<dbReference type="AlphaFoldDB" id="A0A3B0SAV7"/>
<gene>
    <name evidence="2" type="ORF">MNBD_ALPHA02-890</name>
</gene>
<dbReference type="Pfam" id="PF11188">
    <property type="entry name" value="DUF2975"/>
    <property type="match status" value="1"/>
</dbReference>
<evidence type="ECO:0000256" key="1">
    <source>
        <dbReference type="SAM" id="Phobius"/>
    </source>
</evidence>
<evidence type="ECO:0000313" key="2">
    <source>
        <dbReference type="EMBL" id="VAV92225.1"/>
    </source>
</evidence>
<feature type="transmembrane region" description="Helical" evidence="1">
    <location>
        <begin position="13"/>
        <end position="34"/>
    </location>
</feature>
<accession>A0A3B0SAV7</accession>